<evidence type="ECO:0000313" key="8">
    <source>
        <dbReference type="Proteomes" id="UP000019247"/>
    </source>
</evidence>
<proteinExistence type="predicted"/>
<evidence type="ECO:0000256" key="2">
    <source>
        <dbReference type="ARBA" id="ARBA00022512"/>
    </source>
</evidence>
<comment type="subcellular location">
    <subcellularLocation>
        <location evidence="1">Secreted</location>
        <location evidence="1">Cell wall</location>
    </subcellularLocation>
</comment>
<gene>
    <name evidence="7" type="ORF">LFAB_16950</name>
</gene>
<evidence type="ECO:0000256" key="1">
    <source>
        <dbReference type="ARBA" id="ARBA00004191"/>
    </source>
</evidence>
<keyword evidence="2" id="KW-0134">Cell wall</keyword>
<keyword evidence="5" id="KW-0572">Peptidoglycan-anchor</keyword>
<comment type="caution">
    <text evidence="7">The sequence shown here is derived from an EMBL/GenBank/DDBJ whole genome shotgun (WGS) entry which is preliminary data.</text>
</comment>
<dbReference type="RefSeq" id="WP_051502113.1">
    <property type="nucleotide sequence ID" value="NZ_KK036540.1"/>
</dbReference>
<dbReference type="InterPro" id="IPR008966">
    <property type="entry name" value="Adhesion_dom_sf"/>
</dbReference>
<dbReference type="EMBL" id="AWWK01000094">
    <property type="protein sequence ID" value="ETY72614.1"/>
    <property type="molecule type" value="Genomic_DNA"/>
</dbReference>
<evidence type="ECO:0000256" key="5">
    <source>
        <dbReference type="ARBA" id="ARBA00023088"/>
    </source>
</evidence>
<evidence type="ECO:0000313" key="7">
    <source>
        <dbReference type="EMBL" id="ETY72614.1"/>
    </source>
</evidence>
<sequence length="171" mass="18520">MRRFWQYLLLAVTGLIIMIMSPPITGQAKEITSATGLDVNSCVIKDARGRVVSHTATLPANADYTINYNWQIPNSVRLQNGDTMSFYVPENVAVIGDRSFPMNGSGSIGVVGTTSIKDGAHVGTVTLNARLANSRQRSGFIRINVKGTQPVTPTPTKPVTMTKQVSWTTPQ</sequence>
<organism evidence="7 8">
    <name type="scientific">Lactiplantibacillus fabifermentans T30PCM01</name>
    <dbReference type="NCBI Taxonomy" id="1400520"/>
    <lineage>
        <taxon>Bacteria</taxon>
        <taxon>Bacillati</taxon>
        <taxon>Bacillota</taxon>
        <taxon>Bacilli</taxon>
        <taxon>Lactobacillales</taxon>
        <taxon>Lactobacillaceae</taxon>
        <taxon>Lactiplantibacillus</taxon>
    </lineage>
</organism>
<evidence type="ECO:0008006" key="9">
    <source>
        <dbReference type="Google" id="ProtNLM"/>
    </source>
</evidence>
<evidence type="ECO:0000256" key="4">
    <source>
        <dbReference type="ARBA" id="ARBA00022729"/>
    </source>
</evidence>
<dbReference type="Proteomes" id="UP000019247">
    <property type="component" value="Unassembled WGS sequence"/>
</dbReference>
<evidence type="ECO:0000256" key="6">
    <source>
        <dbReference type="SAM" id="MobiDB-lite"/>
    </source>
</evidence>
<dbReference type="InterPro" id="IPR011252">
    <property type="entry name" value="Fibrogen-bd_dom1"/>
</dbReference>
<dbReference type="OrthoDB" id="2317153at2"/>
<dbReference type="Gene3D" id="2.60.40.1280">
    <property type="match status" value="1"/>
</dbReference>
<keyword evidence="3" id="KW-0964">Secreted</keyword>
<keyword evidence="4" id="KW-0732">Signal</keyword>
<accession>W6T461</accession>
<dbReference type="eggNOG" id="COG3827">
    <property type="taxonomic scope" value="Bacteria"/>
</dbReference>
<feature type="region of interest" description="Disordered" evidence="6">
    <location>
        <begin position="147"/>
        <end position="171"/>
    </location>
</feature>
<dbReference type="GO" id="GO:0007155">
    <property type="term" value="P:cell adhesion"/>
    <property type="evidence" value="ECO:0007669"/>
    <property type="project" value="InterPro"/>
</dbReference>
<dbReference type="HOGENOM" id="CLU_1560984_0_0_9"/>
<protein>
    <recommendedName>
        <fullName evidence="9">SDR-like Ig domain-containing protein</fullName>
    </recommendedName>
</protein>
<dbReference type="SUPFAM" id="SSF49401">
    <property type="entry name" value="Bacterial adhesins"/>
    <property type="match status" value="1"/>
</dbReference>
<dbReference type="AlphaFoldDB" id="W6T461"/>
<dbReference type="STRING" id="1400520.LFAB_16950"/>
<reference evidence="7 8" key="1">
    <citation type="journal article" date="2014" name="Genome Announc.">
        <title>Genome Sequence of Lactobacillus fabifermentans Strain T30PCM01, Isolated from Fermenting Grape Marc.</title>
        <authorList>
            <person name="Treu L."/>
            <person name="Vendramin V."/>
            <person name="Bovo B."/>
            <person name="Giacomini A."/>
            <person name="Corich V."/>
            <person name="Campanaro S."/>
        </authorList>
    </citation>
    <scope>NUCLEOTIDE SEQUENCE [LARGE SCALE GENOMIC DNA]</scope>
    <source>
        <strain evidence="7 8">T30PCM01</strain>
    </source>
</reference>
<dbReference type="PATRIC" id="fig|1400520.3.peg.3335"/>
<evidence type="ECO:0000256" key="3">
    <source>
        <dbReference type="ARBA" id="ARBA00022525"/>
    </source>
</evidence>
<name>W6T461_9LACO</name>